<name>A0A2Z6EZX1_HALHR</name>
<evidence type="ECO:0000313" key="2">
    <source>
        <dbReference type="EMBL" id="BBE11143.1"/>
    </source>
</evidence>
<sequence length="115" mass="12242">MAAAIDESLDQNRGLAVLSGPVLGQAAQDLTKHMARQSRHTQVPPDQKARVANHPIEVLGAGNIAPTDPAVAGAKPQSWRRKGERRYVAKVLAAHEIAQAPPDQRAGAKKVLGFE</sequence>
<reference evidence="2" key="1">
    <citation type="submission" date="2016-02" db="EMBL/GenBank/DDBJ databases">
        <title>Halorhodospira halochloris DSM-1059 complete genome, version 2.</title>
        <authorList>
            <person name="Tsukatani Y."/>
        </authorList>
    </citation>
    <scope>NUCLEOTIDE SEQUENCE</scope>
    <source>
        <strain evidence="2">DSM 1059</strain>
    </source>
</reference>
<protein>
    <submittedName>
        <fullName evidence="2">Uncharacterized protein</fullName>
    </submittedName>
</protein>
<dbReference type="AlphaFoldDB" id="A0A2Z6EZX1"/>
<keyword evidence="3" id="KW-1185">Reference proteome</keyword>
<organism evidence="2 3">
    <name type="scientific">Halorhodospira halochloris</name>
    <name type="common">Ectothiorhodospira halochloris</name>
    <dbReference type="NCBI Taxonomy" id="1052"/>
    <lineage>
        <taxon>Bacteria</taxon>
        <taxon>Pseudomonadati</taxon>
        <taxon>Pseudomonadota</taxon>
        <taxon>Gammaproteobacteria</taxon>
        <taxon>Chromatiales</taxon>
        <taxon>Ectothiorhodospiraceae</taxon>
        <taxon>Halorhodospira</taxon>
    </lineage>
</organism>
<evidence type="ECO:0000256" key="1">
    <source>
        <dbReference type="SAM" id="MobiDB-lite"/>
    </source>
</evidence>
<dbReference type="EMBL" id="AP017372">
    <property type="protein sequence ID" value="BBE11143.1"/>
    <property type="molecule type" value="Genomic_DNA"/>
</dbReference>
<dbReference type="KEGG" id="hhk:HH1059_20040"/>
<proteinExistence type="predicted"/>
<accession>A0A2Z6EZX1</accession>
<feature type="region of interest" description="Disordered" evidence="1">
    <location>
        <begin position="29"/>
        <end position="80"/>
    </location>
</feature>
<gene>
    <name evidence="2" type="ORF">HH1059_20040</name>
</gene>
<evidence type="ECO:0000313" key="3">
    <source>
        <dbReference type="Proteomes" id="UP000218890"/>
    </source>
</evidence>
<dbReference type="Proteomes" id="UP000218890">
    <property type="component" value="Chromosome"/>
</dbReference>